<evidence type="ECO:0000313" key="2">
    <source>
        <dbReference type="EMBL" id="MBA9075355.1"/>
    </source>
</evidence>
<dbReference type="Pfam" id="PF10011">
    <property type="entry name" value="DUF2254"/>
    <property type="match status" value="1"/>
</dbReference>
<gene>
    <name evidence="2" type="ORF">FHS90_000052</name>
</gene>
<reference evidence="2 3" key="1">
    <citation type="submission" date="2020-08" db="EMBL/GenBank/DDBJ databases">
        <title>Genomic Encyclopedia of Type Strains, Phase IV (KMG-IV): sequencing the most valuable type-strain genomes for metagenomic binning, comparative biology and taxonomic classification.</title>
        <authorList>
            <person name="Goeker M."/>
        </authorList>
    </citation>
    <scope>NUCLEOTIDE SEQUENCE [LARGE SCALE GENOMIC DNA]</scope>
    <source>
        <strain evidence="2 3">DSM 29854</strain>
    </source>
</reference>
<sequence>MNRLYKRFYQVFLSVSSSIALWPTVIAALFLLLGFFTFYFERTPAGIYLEKQLGFINSEPENARLILNTVVSGIISLLVFSFSMVMIVLGQATSHLSPRVIPGLISQKTNQMVLGIYVGTILYTLILILSFKPGEENTSVPVLGVLLTVLFGITCVSLFVYFIHTISRAIKPDTILTRIYKASQAALRKEVQGTSENQALRSAMNTEKWFELPSKEGGYLRQIEIENLNRIAKREDLMIEIPVSIGKFIVPGLPFLRLNKDIRENESLHDAIQDCFIFSLEEVLVFSFETGLRQISEVAVKALSPGINDPGTALSAIDFLTLLFLQRMEAIAPNCLLDEHQQVRIIKHPTPLQDLLYRFLTPIRTYGKADVMVMRKLLLCLNHLLYADLQNQAHTIVLSEQIKVIRDDADQSLQNPKDRDQIDLVLQDLNQHFHTSADKITLLSGTPAHA</sequence>
<dbReference type="EMBL" id="JACJIQ010000001">
    <property type="protein sequence ID" value="MBA9075355.1"/>
    <property type="molecule type" value="Genomic_DNA"/>
</dbReference>
<evidence type="ECO:0000313" key="3">
    <source>
        <dbReference type="Proteomes" id="UP000563094"/>
    </source>
</evidence>
<feature type="transmembrane region" description="Helical" evidence="1">
    <location>
        <begin position="111"/>
        <end position="131"/>
    </location>
</feature>
<feature type="transmembrane region" description="Helical" evidence="1">
    <location>
        <begin position="143"/>
        <end position="163"/>
    </location>
</feature>
<organism evidence="2 3">
    <name type="scientific">Rufibacter quisquiliarum</name>
    <dbReference type="NCBI Taxonomy" id="1549639"/>
    <lineage>
        <taxon>Bacteria</taxon>
        <taxon>Pseudomonadati</taxon>
        <taxon>Bacteroidota</taxon>
        <taxon>Cytophagia</taxon>
        <taxon>Cytophagales</taxon>
        <taxon>Hymenobacteraceae</taxon>
        <taxon>Rufibacter</taxon>
    </lineage>
</organism>
<keyword evidence="1" id="KW-0472">Membrane</keyword>
<keyword evidence="1" id="KW-1133">Transmembrane helix</keyword>
<evidence type="ECO:0000256" key="1">
    <source>
        <dbReference type="SAM" id="Phobius"/>
    </source>
</evidence>
<dbReference type="AlphaFoldDB" id="A0A839GIB0"/>
<feature type="transmembrane region" description="Helical" evidence="1">
    <location>
        <begin position="12"/>
        <end position="40"/>
    </location>
</feature>
<dbReference type="InterPro" id="IPR018723">
    <property type="entry name" value="DUF2254_membrane"/>
</dbReference>
<name>A0A839GIB0_9BACT</name>
<dbReference type="Proteomes" id="UP000563094">
    <property type="component" value="Unassembled WGS sequence"/>
</dbReference>
<comment type="caution">
    <text evidence="2">The sequence shown here is derived from an EMBL/GenBank/DDBJ whole genome shotgun (WGS) entry which is preliminary data.</text>
</comment>
<keyword evidence="3" id="KW-1185">Reference proteome</keyword>
<proteinExistence type="predicted"/>
<accession>A0A839GIB0</accession>
<dbReference type="RefSeq" id="WP_182511140.1">
    <property type="nucleotide sequence ID" value="NZ_JACJIQ010000001.1"/>
</dbReference>
<feature type="transmembrane region" description="Helical" evidence="1">
    <location>
        <begin position="65"/>
        <end position="90"/>
    </location>
</feature>
<keyword evidence="1" id="KW-0812">Transmembrane</keyword>
<protein>
    <submittedName>
        <fullName evidence="2">Putative membrane protein</fullName>
    </submittedName>
</protein>